<dbReference type="Gene3D" id="3.40.50.150">
    <property type="entry name" value="Vaccinia Virus protein VP39"/>
    <property type="match status" value="1"/>
</dbReference>
<keyword evidence="2" id="KW-1185">Reference proteome</keyword>
<organism evidence="1 2">
    <name type="scientific">Bugula neritina</name>
    <name type="common">Brown bryozoan</name>
    <name type="synonym">Sertularia neritina</name>
    <dbReference type="NCBI Taxonomy" id="10212"/>
    <lineage>
        <taxon>Eukaryota</taxon>
        <taxon>Metazoa</taxon>
        <taxon>Spiralia</taxon>
        <taxon>Lophotrochozoa</taxon>
        <taxon>Bryozoa</taxon>
        <taxon>Gymnolaemata</taxon>
        <taxon>Cheilostomatida</taxon>
        <taxon>Flustrina</taxon>
        <taxon>Buguloidea</taxon>
        <taxon>Bugulidae</taxon>
        <taxon>Bugula</taxon>
    </lineage>
</organism>
<evidence type="ECO:0000313" key="1">
    <source>
        <dbReference type="EMBL" id="KAF6020345.1"/>
    </source>
</evidence>
<evidence type="ECO:0000313" key="2">
    <source>
        <dbReference type="Proteomes" id="UP000593567"/>
    </source>
</evidence>
<dbReference type="AlphaFoldDB" id="A0A7J7J2M5"/>
<dbReference type="EMBL" id="VXIV02003179">
    <property type="protein sequence ID" value="KAF6020345.1"/>
    <property type="molecule type" value="Genomic_DNA"/>
</dbReference>
<reference evidence="1" key="1">
    <citation type="submission" date="2020-06" db="EMBL/GenBank/DDBJ databases">
        <title>Draft genome of Bugula neritina, a colonial animal packing powerful symbionts and potential medicines.</title>
        <authorList>
            <person name="Rayko M."/>
        </authorList>
    </citation>
    <scope>NUCLEOTIDE SEQUENCE [LARGE SCALE GENOMIC DNA]</scope>
    <source>
        <strain evidence="1">Kwan_BN1</strain>
    </source>
</reference>
<protein>
    <submittedName>
        <fullName evidence="1">Uncharacterized protein</fullName>
    </submittedName>
</protein>
<gene>
    <name evidence="1" type="ORF">EB796_021317</name>
</gene>
<sequence length="115" mass="13522">MVICFILNFRFSRNGWATPLVENMESLYRIIDSSERSRIQYRVIFSRNLANRPDPSLILQFWVELLLYIFILCYVKMLDEVHLLSELMVHYCICLATNTDNLLLSFHNLTTTIGG</sequence>
<dbReference type="Proteomes" id="UP000593567">
    <property type="component" value="Unassembled WGS sequence"/>
</dbReference>
<proteinExistence type="predicted"/>
<dbReference type="InterPro" id="IPR029063">
    <property type="entry name" value="SAM-dependent_MTases_sf"/>
</dbReference>
<comment type="caution">
    <text evidence="1">The sequence shown here is derived from an EMBL/GenBank/DDBJ whole genome shotgun (WGS) entry which is preliminary data.</text>
</comment>
<accession>A0A7J7J2M5</accession>
<name>A0A7J7J2M5_BUGNE</name>